<dbReference type="KEGG" id="pis:Pisl_1489"/>
<dbReference type="OrthoDB" id="15372at2157"/>
<dbReference type="GO" id="GO:0016740">
    <property type="term" value="F:transferase activity"/>
    <property type="evidence" value="ECO:0007669"/>
    <property type="project" value="UniProtKB-KW"/>
</dbReference>
<dbReference type="AlphaFoldDB" id="A1RUL3"/>
<feature type="domain" description="Nucleotidyl transferase" evidence="1">
    <location>
        <begin position="3"/>
        <end position="222"/>
    </location>
</feature>
<dbReference type="Pfam" id="PF00483">
    <property type="entry name" value="NTP_transferase"/>
    <property type="match status" value="1"/>
</dbReference>
<dbReference type="eggNOG" id="arCOG00663">
    <property type="taxonomic scope" value="Archaea"/>
</dbReference>
<dbReference type="EMBL" id="CP000504">
    <property type="protein sequence ID" value="ABL88645.1"/>
    <property type="molecule type" value="Genomic_DNA"/>
</dbReference>
<evidence type="ECO:0000313" key="2">
    <source>
        <dbReference type="EMBL" id="ABL88645.1"/>
    </source>
</evidence>
<keyword evidence="3" id="KW-1185">Reference proteome</keyword>
<evidence type="ECO:0000259" key="1">
    <source>
        <dbReference type="Pfam" id="PF00483"/>
    </source>
</evidence>
<name>A1RUL3_PYRIL</name>
<dbReference type="RefSeq" id="WP_011763220.1">
    <property type="nucleotide sequence ID" value="NC_008701.1"/>
</dbReference>
<dbReference type="Proteomes" id="UP000002595">
    <property type="component" value="Chromosome"/>
</dbReference>
<dbReference type="InterPro" id="IPR005835">
    <property type="entry name" value="NTP_transferase_dom"/>
</dbReference>
<dbReference type="GeneID" id="4618173"/>
<gene>
    <name evidence="2" type="ordered locus">Pisl_1489</name>
</gene>
<dbReference type="InterPro" id="IPR050486">
    <property type="entry name" value="Mannose-1P_guanyltransferase"/>
</dbReference>
<evidence type="ECO:0000313" key="3">
    <source>
        <dbReference type="Proteomes" id="UP000002595"/>
    </source>
</evidence>
<keyword evidence="2" id="KW-0808">Transferase</keyword>
<dbReference type="SUPFAM" id="SSF53448">
    <property type="entry name" value="Nucleotide-diphospho-sugar transferases"/>
    <property type="match status" value="1"/>
</dbReference>
<reference evidence="2" key="1">
    <citation type="submission" date="2006-12" db="EMBL/GenBank/DDBJ databases">
        <title>Complete sequence of Pyrobaculum islandicum DSM 4184.</title>
        <authorList>
            <person name="Copeland A."/>
            <person name="Lucas S."/>
            <person name="Lapidus A."/>
            <person name="Barry K."/>
            <person name="Detter J.C."/>
            <person name="Glavina del Rio T."/>
            <person name="Dalin E."/>
            <person name="Tice H."/>
            <person name="Pitluck S."/>
            <person name="Meincke L."/>
            <person name="Brettin T."/>
            <person name="Bruce D."/>
            <person name="Han C."/>
            <person name="Tapia R."/>
            <person name="Gilna P."/>
            <person name="Schmutz J."/>
            <person name="Larimer F."/>
            <person name="Land M."/>
            <person name="Hauser L."/>
            <person name="Kyrpides N."/>
            <person name="Mikhailova N."/>
            <person name="Cozen A.E."/>
            <person name="Fitz-Gibbon S.T."/>
            <person name="House C.H."/>
            <person name="Saltikov C."/>
            <person name="Lowe T."/>
            <person name="Richardson P."/>
        </authorList>
    </citation>
    <scope>NUCLEOTIDE SEQUENCE [LARGE SCALE GENOMIC DNA]</scope>
    <source>
        <strain evidence="2">DSM 4184</strain>
    </source>
</reference>
<dbReference type="HOGENOM" id="CLU_029499_2_2_2"/>
<protein>
    <submittedName>
        <fullName evidence="2">Nucleotidyl transferase</fullName>
    </submittedName>
</protein>
<dbReference type="InterPro" id="IPR029044">
    <property type="entry name" value="Nucleotide-diphossugar_trans"/>
</dbReference>
<dbReference type="PANTHER" id="PTHR22572">
    <property type="entry name" value="SUGAR-1-PHOSPHATE GUANYL TRANSFERASE"/>
    <property type="match status" value="1"/>
</dbReference>
<accession>A1RUL3</accession>
<sequence>MRAVILAGGFGRRLAPLTNEVPKPLVPVAGKPILVWQIEWLKRQGVTDIVLAVGYLRHKIFEALGDGRKYGVRLFYSVEEEPLGTGGAIKNAAPYLTDDIFIALNGDIITDIDIRPLTAALEKADAAIALVPLRSPYGVVEVDGEGRVLAFREKPVLEHYINAGVYAIRKEALRDLPDRGNIEETLFPKLAQQGRLRAVVYKDAFWRSIDTHKDLEEVEKMLKTRPGGGP</sequence>
<proteinExistence type="predicted"/>
<dbReference type="STRING" id="384616.Pisl_1489"/>
<dbReference type="CDD" id="cd04181">
    <property type="entry name" value="NTP_transferase"/>
    <property type="match status" value="1"/>
</dbReference>
<organism evidence="2 3">
    <name type="scientific">Pyrobaculum islandicum (strain DSM 4184 / JCM 9189 / GEO3)</name>
    <dbReference type="NCBI Taxonomy" id="384616"/>
    <lineage>
        <taxon>Archaea</taxon>
        <taxon>Thermoproteota</taxon>
        <taxon>Thermoprotei</taxon>
        <taxon>Thermoproteales</taxon>
        <taxon>Thermoproteaceae</taxon>
        <taxon>Pyrobaculum</taxon>
    </lineage>
</organism>
<dbReference type="Gene3D" id="3.90.550.10">
    <property type="entry name" value="Spore Coat Polysaccharide Biosynthesis Protein SpsA, Chain A"/>
    <property type="match status" value="1"/>
</dbReference>